<sequence>MTMRFPITRRSLLAAPALGAAALTPAYARPLLAGPAKPALPGWYADLEKRTFDFFWQTANRKNGLVPDRWPSSPSARSRLWAMR</sequence>
<name>A0AAD4QWW1_9BILA</name>
<feature type="chain" id="PRO_5042028482" evidence="1">
    <location>
        <begin position="29"/>
        <end position="84"/>
    </location>
</feature>
<proteinExistence type="predicted"/>
<keyword evidence="3" id="KW-1185">Reference proteome</keyword>
<feature type="signal peptide" evidence="1">
    <location>
        <begin position="1"/>
        <end position="28"/>
    </location>
</feature>
<dbReference type="InterPro" id="IPR006311">
    <property type="entry name" value="TAT_signal"/>
</dbReference>
<comment type="caution">
    <text evidence="2">The sequence shown here is derived from an EMBL/GenBank/DDBJ whole genome shotgun (WGS) entry which is preliminary data.</text>
</comment>
<organism evidence="2 3">
    <name type="scientific">Ditylenchus destructor</name>
    <dbReference type="NCBI Taxonomy" id="166010"/>
    <lineage>
        <taxon>Eukaryota</taxon>
        <taxon>Metazoa</taxon>
        <taxon>Ecdysozoa</taxon>
        <taxon>Nematoda</taxon>
        <taxon>Chromadorea</taxon>
        <taxon>Rhabditida</taxon>
        <taxon>Tylenchina</taxon>
        <taxon>Tylenchomorpha</taxon>
        <taxon>Sphaerularioidea</taxon>
        <taxon>Anguinidae</taxon>
        <taxon>Anguininae</taxon>
        <taxon>Ditylenchus</taxon>
    </lineage>
</organism>
<dbReference type="EMBL" id="JAKKPZ010000461">
    <property type="protein sequence ID" value="KAI1694877.1"/>
    <property type="molecule type" value="Genomic_DNA"/>
</dbReference>
<gene>
    <name evidence="2" type="ORF">DdX_19872</name>
</gene>
<evidence type="ECO:0000256" key="1">
    <source>
        <dbReference type="SAM" id="SignalP"/>
    </source>
</evidence>
<evidence type="ECO:0000313" key="2">
    <source>
        <dbReference type="EMBL" id="KAI1694877.1"/>
    </source>
</evidence>
<keyword evidence="1" id="KW-0732">Signal</keyword>
<dbReference type="Proteomes" id="UP001201812">
    <property type="component" value="Unassembled WGS sequence"/>
</dbReference>
<accession>A0AAD4QWW1</accession>
<dbReference type="AlphaFoldDB" id="A0AAD4QWW1"/>
<reference evidence="2" key="1">
    <citation type="submission" date="2022-01" db="EMBL/GenBank/DDBJ databases">
        <title>Genome Sequence Resource for Two Populations of Ditylenchus destructor, the Migratory Endoparasitic Phytonematode.</title>
        <authorList>
            <person name="Zhang H."/>
            <person name="Lin R."/>
            <person name="Xie B."/>
        </authorList>
    </citation>
    <scope>NUCLEOTIDE SEQUENCE</scope>
    <source>
        <strain evidence="2">BazhouSP</strain>
    </source>
</reference>
<dbReference type="PROSITE" id="PS51318">
    <property type="entry name" value="TAT"/>
    <property type="match status" value="1"/>
</dbReference>
<protein>
    <submittedName>
        <fullName evidence="2">Uncharacterized protein</fullName>
    </submittedName>
</protein>
<evidence type="ECO:0000313" key="3">
    <source>
        <dbReference type="Proteomes" id="UP001201812"/>
    </source>
</evidence>